<keyword evidence="1" id="KW-0963">Cytoplasm</keyword>
<evidence type="ECO:0000256" key="3">
    <source>
        <dbReference type="ARBA" id="ARBA00022917"/>
    </source>
</evidence>
<evidence type="ECO:0000313" key="5">
    <source>
        <dbReference type="EMBL" id="CAI8027131.1"/>
    </source>
</evidence>
<keyword evidence="2 5" id="KW-0396">Initiation factor</keyword>
<gene>
    <name evidence="5" type="ORF">GBAR_LOCUS15533</name>
</gene>
<keyword evidence="3" id="KW-0648">Protein biosynthesis</keyword>
<dbReference type="SMART" id="SM01186">
    <property type="entry name" value="eIF3_N"/>
    <property type="match status" value="1"/>
</dbReference>
<proteinExistence type="predicted"/>
<organism evidence="5 6">
    <name type="scientific">Geodia barretti</name>
    <name type="common">Barrett's horny sponge</name>
    <dbReference type="NCBI Taxonomy" id="519541"/>
    <lineage>
        <taxon>Eukaryota</taxon>
        <taxon>Metazoa</taxon>
        <taxon>Porifera</taxon>
        <taxon>Demospongiae</taxon>
        <taxon>Heteroscleromorpha</taxon>
        <taxon>Tetractinellida</taxon>
        <taxon>Astrophorina</taxon>
        <taxon>Geodiidae</taxon>
        <taxon>Geodia</taxon>
    </lineage>
</organism>
<sequence length="294" mass="34667">MAAEVTSEEQYDLTSVIGGYLDRHLVFPMLEFLSEKKMYEEGDMLKARLELLSQTNMVDYAVDIYKQLHQDDDAPAPPELLQKREHVVEKLHEFEETIDPIVQLFEDPEVQEYLEQKKEDLTLFEYLSQNHNFKPEMVDLVYNCAKFKYECGNYTEASEYLYFYRVLAPSDHHNTLSGMWGRLSCYILVADWESALEELNNLRKHIDDSIHTPHLLRLQQRSWLIHWSLFVFFNHAKGQDDIIELLLYKPDYLNAIHTSCPHILRYVTAAVITNKRRQSILKDLIRVIKRASPP</sequence>
<reference evidence="5" key="1">
    <citation type="submission" date="2023-03" db="EMBL/GenBank/DDBJ databases">
        <authorList>
            <person name="Steffen K."/>
            <person name="Cardenas P."/>
        </authorList>
    </citation>
    <scope>NUCLEOTIDE SEQUENCE</scope>
</reference>
<dbReference type="Pfam" id="PF09440">
    <property type="entry name" value="eIF3_N"/>
    <property type="match status" value="1"/>
</dbReference>
<evidence type="ECO:0000256" key="1">
    <source>
        <dbReference type="ARBA" id="ARBA00022490"/>
    </source>
</evidence>
<protein>
    <submittedName>
        <fullName evidence="5">Eukaryotic translation initiation factor 3 subunit E</fullName>
    </submittedName>
</protein>
<keyword evidence="6" id="KW-1185">Reference proteome</keyword>
<dbReference type="GO" id="GO:0005852">
    <property type="term" value="C:eukaryotic translation initiation factor 3 complex"/>
    <property type="evidence" value="ECO:0007669"/>
    <property type="project" value="InterPro"/>
</dbReference>
<dbReference type="Proteomes" id="UP001174909">
    <property type="component" value="Unassembled WGS sequence"/>
</dbReference>
<evidence type="ECO:0000259" key="4">
    <source>
        <dbReference type="SMART" id="SM01186"/>
    </source>
</evidence>
<evidence type="ECO:0000256" key="2">
    <source>
        <dbReference type="ARBA" id="ARBA00022540"/>
    </source>
</evidence>
<dbReference type="GO" id="GO:0003743">
    <property type="term" value="F:translation initiation factor activity"/>
    <property type="evidence" value="ECO:0007669"/>
    <property type="project" value="UniProtKB-KW"/>
</dbReference>
<dbReference type="PANTHER" id="PTHR10317">
    <property type="entry name" value="EUKARYOTIC TRANSLATION INITIATION FACTOR 3 SUBUNIT E"/>
    <property type="match status" value="1"/>
</dbReference>
<dbReference type="AlphaFoldDB" id="A0AA35WS75"/>
<dbReference type="InterPro" id="IPR019010">
    <property type="entry name" value="eIF3e_N"/>
</dbReference>
<accession>A0AA35WS75</accession>
<dbReference type="EMBL" id="CASHTH010002259">
    <property type="protein sequence ID" value="CAI8027131.1"/>
    <property type="molecule type" value="Genomic_DNA"/>
</dbReference>
<evidence type="ECO:0000313" key="6">
    <source>
        <dbReference type="Proteomes" id="UP001174909"/>
    </source>
</evidence>
<dbReference type="InterPro" id="IPR016650">
    <property type="entry name" value="eIF3e"/>
</dbReference>
<comment type="caution">
    <text evidence="5">The sequence shown here is derived from an EMBL/GenBank/DDBJ whole genome shotgun (WGS) entry which is preliminary data.</text>
</comment>
<feature type="domain" description="Eukaryotic translation initiation factor 3 subunit E N-terminal" evidence="4">
    <location>
        <begin position="12"/>
        <end position="148"/>
    </location>
</feature>
<name>A0AA35WS75_GEOBA</name>